<reference evidence="1 2" key="1">
    <citation type="submission" date="2020-06" db="EMBL/GenBank/DDBJ databases">
        <title>Transcriptomic and genomic resources for Thalictrum thalictroides and T. hernandezii: Facilitating candidate gene discovery in an emerging model plant lineage.</title>
        <authorList>
            <person name="Arias T."/>
            <person name="Riano-Pachon D.M."/>
            <person name="Di Stilio V.S."/>
        </authorList>
    </citation>
    <scope>NUCLEOTIDE SEQUENCE [LARGE SCALE GENOMIC DNA]</scope>
    <source>
        <strain evidence="2">cv. WT478/WT964</strain>
        <tissue evidence="1">Leaves</tissue>
    </source>
</reference>
<name>A0A7J6UWZ3_THATH</name>
<comment type="caution">
    <text evidence="1">The sequence shown here is derived from an EMBL/GenBank/DDBJ whole genome shotgun (WGS) entry which is preliminary data.</text>
</comment>
<dbReference type="EMBL" id="JABWDY010041806">
    <property type="protein sequence ID" value="KAF5177117.1"/>
    <property type="molecule type" value="Genomic_DNA"/>
</dbReference>
<evidence type="ECO:0000313" key="2">
    <source>
        <dbReference type="Proteomes" id="UP000554482"/>
    </source>
</evidence>
<accession>A0A7J6UWZ3</accession>
<keyword evidence="2" id="KW-1185">Reference proteome</keyword>
<protein>
    <submittedName>
        <fullName evidence="1">Uncharacterized protein</fullName>
    </submittedName>
</protein>
<gene>
    <name evidence="1" type="ORF">FRX31_033298</name>
</gene>
<dbReference type="Proteomes" id="UP000554482">
    <property type="component" value="Unassembled WGS sequence"/>
</dbReference>
<evidence type="ECO:0000313" key="1">
    <source>
        <dbReference type="EMBL" id="KAF5177117.1"/>
    </source>
</evidence>
<organism evidence="1 2">
    <name type="scientific">Thalictrum thalictroides</name>
    <name type="common">Rue-anemone</name>
    <name type="synonym">Anemone thalictroides</name>
    <dbReference type="NCBI Taxonomy" id="46969"/>
    <lineage>
        <taxon>Eukaryota</taxon>
        <taxon>Viridiplantae</taxon>
        <taxon>Streptophyta</taxon>
        <taxon>Embryophyta</taxon>
        <taxon>Tracheophyta</taxon>
        <taxon>Spermatophyta</taxon>
        <taxon>Magnoliopsida</taxon>
        <taxon>Ranunculales</taxon>
        <taxon>Ranunculaceae</taxon>
        <taxon>Thalictroideae</taxon>
        <taxon>Thalictrum</taxon>
    </lineage>
</organism>
<proteinExistence type="predicted"/>
<sequence>MGKARTGMGCTKYWWHTRLGIVDGLQSLEPMMESFWQQVREFEATSPLQQLLQGLLQGLLTANRLQFRKIQAQTDSSNNVAFFLKTHSRPP</sequence>
<dbReference type="AlphaFoldDB" id="A0A7J6UWZ3"/>